<dbReference type="EC" id="3.1.26.11" evidence="2 13"/>
<evidence type="ECO:0000256" key="7">
    <source>
        <dbReference type="ARBA" id="ARBA00022801"/>
    </source>
</evidence>
<evidence type="ECO:0000313" key="16">
    <source>
        <dbReference type="Proteomes" id="UP000282311"/>
    </source>
</evidence>
<dbReference type="AlphaFoldDB" id="A0A3B0CJG7"/>
<feature type="binding site" evidence="13">
    <location>
        <position position="140"/>
    </location>
    <ligand>
        <name>Zn(2+)</name>
        <dbReference type="ChEBI" id="CHEBI:29105"/>
        <label>1</label>
        <note>catalytic</note>
    </ligand>
</feature>
<feature type="binding site" evidence="13">
    <location>
        <position position="63"/>
    </location>
    <ligand>
        <name>Zn(2+)</name>
        <dbReference type="ChEBI" id="CHEBI:29105"/>
        <label>1</label>
        <note>catalytic</note>
    </ligand>
</feature>
<dbReference type="PANTHER" id="PTHR46018:SF2">
    <property type="entry name" value="ZINC PHOSPHODIESTERASE ELAC PROTEIN 1"/>
    <property type="match status" value="1"/>
</dbReference>
<dbReference type="OrthoDB" id="9800940at2"/>
<reference evidence="15 16" key="1">
    <citation type="journal article" date="2007" name="Int. J. Syst. Evol. Microbiol.">
        <title>Paenibacillus ginsengarvi sp. nov., isolated from soil from ginseng cultivation.</title>
        <authorList>
            <person name="Yoon M.H."/>
            <person name="Ten L.N."/>
            <person name="Im W.T."/>
        </authorList>
    </citation>
    <scope>NUCLEOTIDE SEQUENCE [LARGE SCALE GENOMIC DNA]</scope>
    <source>
        <strain evidence="15 16">KCTC 13059</strain>
    </source>
</reference>
<comment type="similarity">
    <text evidence="13">Belongs to the RNase Z family.</text>
</comment>
<comment type="catalytic activity">
    <reaction evidence="11">
        <text>3',5'-cyclic UMP + H2O = UMP + H(+)</text>
        <dbReference type="Rhea" id="RHEA:70575"/>
        <dbReference type="ChEBI" id="CHEBI:15377"/>
        <dbReference type="ChEBI" id="CHEBI:15378"/>
        <dbReference type="ChEBI" id="CHEBI:57865"/>
        <dbReference type="ChEBI" id="CHEBI:184387"/>
    </reaction>
    <physiologicalReaction direction="left-to-right" evidence="11">
        <dbReference type="Rhea" id="RHEA:70576"/>
    </physiologicalReaction>
</comment>
<protein>
    <recommendedName>
        <fullName evidence="2 13">Ribonuclease Z</fullName>
        <shortName evidence="13">RNase Z</shortName>
        <ecNumber evidence="2 13">3.1.26.11</ecNumber>
    </recommendedName>
    <alternativeName>
        <fullName evidence="13">tRNA 3 endonuclease</fullName>
    </alternativeName>
    <alternativeName>
        <fullName evidence="13">tRNase Z</fullName>
    </alternativeName>
</protein>
<dbReference type="RefSeq" id="WP_120747861.1">
    <property type="nucleotide sequence ID" value="NZ_RBAH01000009.1"/>
</dbReference>
<feature type="binding site" evidence="13">
    <location>
        <position position="67"/>
    </location>
    <ligand>
        <name>Zn(2+)</name>
        <dbReference type="ChEBI" id="CHEBI:29105"/>
        <label>2</label>
        <note>catalytic</note>
    </ligand>
</feature>
<feature type="domain" description="Metallo-beta-lactamase" evidence="14">
    <location>
        <begin position="202"/>
        <end position="270"/>
    </location>
</feature>
<dbReference type="SUPFAM" id="SSF56281">
    <property type="entry name" value="Metallo-hydrolase/oxidoreductase"/>
    <property type="match status" value="1"/>
</dbReference>
<feature type="binding site" evidence="13">
    <location>
        <position position="68"/>
    </location>
    <ligand>
        <name>Zn(2+)</name>
        <dbReference type="ChEBI" id="CHEBI:29105"/>
        <label>2</label>
        <note>catalytic</note>
    </ligand>
</feature>
<evidence type="ECO:0000256" key="11">
    <source>
        <dbReference type="ARBA" id="ARBA00048505"/>
    </source>
</evidence>
<dbReference type="NCBIfam" id="NF000801">
    <property type="entry name" value="PRK00055.1-3"/>
    <property type="match status" value="1"/>
</dbReference>
<dbReference type="GO" id="GO:0042781">
    <property type="term" value="F:3'-tRNA processing endoribonuclease activity"/>
    <property type="evidence" value="ECO:0007669"/>
    <property type="project" value="UniProtKB-UniRule"/>
</dbReference>
<dbReference type="InterPro" id="IPR001279">
    <property type="entry name" value="Metallo-B-lactamas"/>
</dbReference>
<comment type="function">
    <text evidence="12 13">Zinc phosphodiesterase, which displays some tRNA 3'-processing endonuclease activity. Probably involved in tRNA maturation, by removing a 3'-trailer from precursor tRNA.</text>
</comment>
<dbReference type="Proteomes" id="UP000282311">
    <property type="component" value="Unassembled WGS sequence"/>
</dbReference>
<evidence type="ECO:0000256" key="5">
    <source>
        <dbReference type="ARBA" id="ARBA00022723"/>
    </source>
</evidence>
<comment type="catalytic activity">
    <reaction evidence="13">
        <text>Endonucleolytic cleavage of RNA, removing extra 3' nucleotides from tRNA precursor, generating 3' termini of tRNAs. A 3'-hydroxy group is left at the tRNA terminus and a 5'-phosphoryl group is left at the trailer molecule.</text>
        <dbReference type="EC" id="3.1.26.11"/>
    </reaction>
</comment>
<feature type="binding site" evidence="13">
    <location>
        <position position="65"/>
    </location>
    <ligand>
        <name>Zn(2+)</name>
        <dbReference type="ChEBI" id="CHEBI:29105"/>
        <label>1</label>
        <note>catalytic</note>
    </ligand>
</feature>
<comment type="caution">
    <text evidence="15">The sequence shown here is derived from an EMBL/GenBank/DDBJ whole genome shotgun (WGS) entry which is preliminary data.</text>
</comment>
<evidence type="ECO:0000256" key="10">
    <source>
        <dbReference type="ARBA" id="ARBA00034301"/>
    </source>
</evidence>
<name>A0A3B0CJG7_9BACL</name>
<proteinExistence type="inferred from homology"/>
<feature type="binding site" evidence="13">
    <location>
        <position position="211"/>
    </location>
    <ligand>
        <name>Zn(2+)</name>
        <dbReference type="ChEBI" id="CHEBI:29105"/>
        <label>1</label>
        <note>catalytic</note>
    </ligand>
</feature>
<dbReference type="Pfam" id="PF23023">
    <property type="entry name" value="Anti-Pycsar_Apyc1"/>
    <property type="match status" value="1"/>
</dbReference>
<keyword evidence="7 13" id="KW-0378">Hydrolase</keyword>
<evidence type="ECO:0000256" key="3">
    <source>
        <dbReference type="ARBA" id="ARBA00022694"/>
    </source>
</evidence>
<dbReference type="Gene3D" id="3.60.15.10">
    <property type="entry name" value="Ribonuclease Z/Hydroxyacylglutathione hydrolase-like"/>
    <property type="match status" value="1"/>
</dbReference>
<evidence type="ECO:0000259" key="14">
    <source>
        <dbReference type="Pfam" id="PF12706"/>
    </source>
</evidence>
<dbReference type="NCBIfam" id="TIGR02651">
    <property type="entry name" value="RNase_Z"/>
    <property type="match status" value="1"/>
</dbReference>
<evidence type="ECO:0000256" key="9">
    <source>
        <dbReference type="ARBA" id="ARBA00034221"/>
    </source>
</evidence>
<dbReference type="HAMAP" id="MF_01818">
    <property type="entry name" value="RNase_Z_BN"/>
    <property type="match status" value="1"/>
</dbReference>
<comment type="function">
    <text evidence="10">Counteracts the endogenous Pycsar antiviral defense system. Phosphodiesterase that enables metal-dependent hydrolysis of host cyclic nucleotide Pycsar defense signals such as cCMP and cUMP.</text>
</comment>
<evidence type="ECO:0000256" key="1">
    <source>
        <dbReference type="ARBA" id="ARBA00011738"/>
    </source>
</evidence>
<evidence type="ECO:0000256" key="2">
    <source>
        <dbReference type="ARBA" id="ARBA00012477"/>
    </source>
</evidence>
<keyword evidence="6 13" id="KW-0255">Endonuclease</keyword>
<organism evidence="15 16">
    <name type="scientific">Paenibacillus ginsengarvi</name>
    <dbReference type="NCBI Taxonomy" id="400777"/>
    <lineage>
        <taxon>Bacteria</taxon>
        <taxon>Bacillati</taxon>
        <taxon>Bacillota</taxon>
        <taxon>Bacilli</taxon>
        <taxon>Bacillales</taxon>
        <taxon>Paenibacillaceae</taxon>
        <taxon>Paenibacillus</taxon>
    </lineage>
</organism>
<dbReference type="CDD" id="cd07717">
    <property type="entry name" value="RNaseZ_ZiPD-like_MBL-fold"/>
    <property type="match status" value="1"/>
</dbReference>
<sequence>MELYFLGTGAGMPSKERNVTAIALTLYDERGSMWLFDCGEGTQHQMLRSPLKASRLEHLYITHLHGDHVYGLPGLLTSRSNQGGTSPLTLFGPPGLEAMLEPVLRLSGAHLSYELSIREVEEGIVFEDDQFVVHCAKLDHRIDSYGYRVVEKDKPGKLDADKVKALGIKPGPVFGRIKRGETVELPDGSVIDGKSFIGSPIPGKKIVILGDTRYCEAAVGLAVNADVLVHEATFDSSMHDLAQAYYHATAEEAAEVARKADAKSLILTHISSRYQEEQAERLLSEARAKFPAAWLAKDHWAFAVN</sequence>
<evidence type="ECO:0000256" key="12">
    <source>
        <dbReference type="ARBA" id="ARBA00057812"/>
    </source>
</evidence>
<evidence type="ECO:0000256" key="4">
    <source>
        <dbReference type="ARBA" id="ARBA00022722"/>
    </source>
</evidence>
<keyword evidence="3 13" id="KW-0819">tRNA processing</keyword>
<feature type="binding site" evidence="13">
    <location>
        <position position="269"/>
    </location>
    <ligand>
        <name>Zn(2+)</name>
        <dbReference type="ChEBI" id="CHEBI:29105"/>
        <label>2</label>
        <note>catalytic</note>
    </ligand>
</feature>
<keyword evidence="4 13" id="KW-0540">Nuclease</keyword>
<dbReference type="EMBL" id="RBAH01000009">
    <property type="protein sequence ID" value="RKN84126.1"/>
    <property type="molecule type" value="Genomic_DNA"/>
</dbReference>
<gene>
    <name evidence="13 15" type="primary">rnz</name>
    <name evidence="15" type="ORF">D7M11_14035</name>
</gene>
<evidence type="ECO:0000313" key="15">
    <source>
        <dbReference type="EMBL" id="RKN84126.1"/>
    </source>
</evidence>
<feature type="active site" description="Proton acceptor" evidence="13">
    <location>
        <position position="67"/>
    </location>
</feature>
<keyword evidence="16" id="KW-1185">Reference proteome</keyword>
<accession>A0A3B0CJG7</accession>
<evidence type="ECO:0000256" key="8">
    <source>
        <dbReference type="ARBA" id="ARBA00022833"/>
    </source>
</evidence>
<feature type="binding site" evidence="13">
    <location>
        <position position="211"/>
    </location>
    <ligand>
        <name>Zn(2+)</name>
        <dbReference type="ChEBI" id="CHEBI:29105"/>
        <label>2</label>
        <note>catalytic</note>
    </ligand>
</feature>
<evidence type="ECO:0000256" key="6">
    <source>
        <dbReference type="ARBA" id="ARBA00022759"/>
    </source>
</evidence>
<comment type="catalytic activity">
    <reaction evidence="9">
        <text>3',5'-cyclic CMP + H2O = CMP + H(+)</text>
        <dbReference type="Rhea" id="RHEA:72675"/>
        <dbReference type="ChEBI" id="CHEBI:15377"/>
        <dbReference type="ChEBI" id="CHEBI:15378"/>
        <dbReference type="ChEBI" id="CHEBI:58003"/>
        <dbReference type="ChEBI" id="CHEBI:60377"/>
    </reaction>
    <physiologicalReaction direction="left-to-right" evidence="9">
        <dbReference type="Rhea" id="RHEA:72676"/>
    </physiologicalReaction>
</comment>
<dbReference type="Pfam" id="PF12706">
    <property type="entry name" value="Lactamase_B_2"/>
    <property type="match status" value="1"/>
</dbReference>
<dbReference type="GO" id="GO:0042802">
    <property type="term" value="F:identical protein binding"/>
    <property type="evidence" value="ECO:0007669"/>
    <property type="project" value="UniProtKB-ARBA"/>
</dbReference>
<dbReference type="FunFam" id="3.60.15.10:FF:000002">
    <property type="entry name" value="Ribonuclease Z"/>
    <property type="match status" value="1"/>
</dbReference>
<evidence type="ECO:0000256" key="13">
    <source>
        <dbReference type="HAMAP-Rule" id="MF_01818"/>
    </source>
</evidence>
<keyword evidence="5 13" id="KW-0479">Metal-binding</keyword>
<dbReference type="GO" id="GO:0008270">
    <property type="term" value="F:zinc ion binding"/>
    <property type="evidence" value="ECO:0007669"/>
    <property type="project" value="UniProtKB-UniRule"/>
</dbReference>
<dbReference type="InterPro" id="IPR013471">
    <property type="entry name" value="RNase_Z/BN"/>
</dbReference>
<comment type="subunit">
    <text evidence="1 13">Homodimer.</text>
</comment>
<comment type="cofactor">
    <cofactor evidence="13">
        <name>Zn(2+)</name>
        <dbReference type="ChEBI" id="CHEBI:29105"/>
    </cofactor>
    <text evidence="13">Binds 2 Zn(2+) ions.</text>
</comment>
<dbReference type="PANTHER" id="PTHR46018">
    <property type="entry name" value="ZINC PHOSPHODIESTERASE ELAC PROTEIN 1"/>
    <property type="match status" value="1"/>
</dbReference>
<keyword evidence="8 13" id="KW-0862">Zinc</keyword>
<dbReference type="InterPro" id="IPR036866">
    <property type="entry name" value="RibonucZ/Hydroxyglut_hydro"/>
</dbReference>